<dbReference type="PANTHER" id="PTHR30349:SF64">
    <property type="entry name" value="PROPHAGE INTEGRASE INTD-RELATED"/>
    <property type="match status" value="1"/>
</dbReference>
<dbReference type="Proteomes" id="UP001314903">
    <property type="component" value="Unassembled WGS sequence"/>
</dbReference>
<evidence type="ECO:0000259" key="2">
    <source>
        <dbReference type="PROSITE" id="PS51898"/>
    </source>
</evidence>
<dbReference type="PANTHER" id="PTHR30349">
    <property type="entry name" value="PHAGE INTEGRASE-RELATED"/>
    <property type="match status" value="1"/>
</dbReference>
<dbReference type="Pfam" id="PF00589">
    <property type="entry name" value="Phage_integrase"/>
    <property type="match status" value="1"/>
</dbReference>
<keyword evidence="4" id="KW-1185">Reference proteome</keyword>
<reference evidence="3 4" key="1">
    <citation type="submission" date="2021-03" db="EMBL/GenBank/DDBJ databases">
        <title>Genomic Encyclopedia of Type Strains, Phase IV (KMG-IV): sequencing the most valuable type-strain genomes for metagenomic binning, comparative biology and taxonomic classification.</title>
        <authorList>
            <person name="Goeker M."/>
        </authorList>
    </citation>
    <scope>NUCLEOTIDE SEQUENCE [LARGE SCALE GENOMIC DNA]</scope>
    <source>
        <strain evidence="3 4">DSM 27512</strain>
    </source>
</reference>
<comment type="caution">
    <text evidence="3">The sequence shown here is derived from an EMBL/GenBank/DDBJ whole genome shotgun (WGS) entry which is preliminary data.</text>
</comment>
<dbReference type="PROSITE" id="PS51898">
    <property type="entry name" value="TYR_RECOMBINASE"/>
    <property type="match status" value="1"/>
</dbReference>
<gene>
    <name evidence="3" type="ORF">J2Z35_000508</name>
</gene>
<dbReference type="InterPro" id="IPR011010">
    <property type="entry name" value="DNA_brk_join_enz"/>
</dbReference>
<dbReference type="InterPro" id="IPR050090">
    <property type="entry name" value="Tyrosine_recombinase_XerCD"/>
</dbReference>
<organism evidence="3 4">
    <name type="scientific">Acetoanaerobium pronyense</name>
    <dbReference type="NCBI Taxonomy" id="1482736"/>
    <lineage>
        <taxon>Bacteria</taxon>
        <taxon>Bacillati</taxon>
        <taxon>Bacillota</taxon>
        <taxon>Clostridia</taxon>
        <taxon>Peptostreptococcales</taxon>
        <taxon>Filifactoraceae</taxon>
        <taxon>Acetoanaerobium</taxon>
    </lineage>
</organism>
<feature type="domain" description="Tyr recombinase" evidence="2">
    <location>
        <begin position="1"/>
        <end position="144"/>
    </location>
</feature>
<protein>
    <submittedName>
        <fullName evidence="3">Integrase</fullName>
    </submittedName>
</protein>
<evidence type="ECO:0000256" key="1">
    <source>
        <dbReference type="ARBA" id="ARBA00023172"/>
    </source>
</evidence>
<proteinExistence type="predicted"/>
<dbReference type="InterPro" id="IPR013762">
    <property type="entry name" value="Integrase-like_cat_sf"/>
</dbReference>
<dbReference type="SUPFAM" id="SSF56349">
    <property type="entry name" value="DNA breaking-rejoining enzymes"/>
    <property type="match status" value="1"/>
</dbReference>
<name>A0ABS4KJB0_9FIRM</name>
<evidence type="ECO:0000313" key="3">
    <source>
        <dbReference type="EMBL" id="MBP2026719.1"/>
    </source>
</evidence>
<evidence type="ECO:0000313" key="4">
    <source>
        <dbReference type="Proteomes" id="UP001314903"/>
    </source>
</evidence>
<dbReference type="InterPro" id="IPR002104">
    <property type="entry name" value="Integrase_catalytic"/>
</dbReference>
<dbReference type="Gene3D" id="1.10.443.10">
    <property type="entry name" value="Intergrase catalytic core"/>
    <property type="match status" value="1"/>
</dbReference>
<dbReference type="EMBL" id="JAGGLI010000003">
    <property type="protein sequence ID" value="MBP2026719.1"/>
    <property type="molecule type" value="Genomic_DNA"/>
</dbReference>
<keyword evidence="1" id="KW-0233">DNA recombination</keyword>
<accession>A0ABS4KJB0</accession>
<sequence>MATGCRASTLRNIKIEDIDMKNKEIIFKHAKNRRQHIIPLADILQDVLKEYLIIRDGMPHDWLFCSRTGEKITKNCLTNSIITYNRRLGVERTGIHTFRHTFAKFWILNNGDVFRLQKILGHKNFEMTRMYVNMFGQDLKYKFDEYNPLSSFERKTSVSMNKFRNK</sequence>